<name>A0AC61U674_9MICO</name>
<sequence length="583" mass="61455">MSKDESWTDGEEAVGRRRGGRTFLAVAFVLVVLAGLYAAAALYFADRVPAETRIGGVAVGGQTPAEASRTLESRLSDEAARKVTVTVAGTPVRLTPADAGLSYDYEGSVEGLTGFSLNPSDLWNHVRGGVDRAIEVDVDEDALTKAVDAKTKALDKKPVEGTVALEGTTIKKTASGPGLTVDRARVVDTIAQEWPQQRSFDAPTSAPAPELSQTEIDRFAKDDLAPLVAGPVTVTSTDPTAEGGAKDISFSVPADQLAAAVSISTKDGKLSATVDEKKVGQAAIDAGKASGQFRSAKDATVVRHGSGFEVTPSSTGLALVEEGIGAKVVAAMKKSGDQRTFEVAAKESQPQLTTAQAKKTLPKEQISTFTTYLPSTTGVRADNIRPAARRLNGAYVAPGATFSLNQQLGQRTAAAGYGKAGVIMNGRLTNDYGGGISQLSTTLFNAVFFSGAKIEEFHPHSFYISRYPEGREATISRPNVDNRFTNDTGAGILITAEVNGNEVTVSFHGRKAYDEVKAGKSARKNITPPKKIVDDKKGCVPQSPAPGFSVDITRSFIKDGKTVKSSSFTTRYIPRDSVTCTNP</sequence>
<dbReference type="Proteomes" id="UP001059663">
    <property type="component" value="Chromosome"/>
</dbReference>
<accession>A0AC61U674</accession>
<dbReference type="EMBL" id="CP087977">
    <property type="protein sequence ID" value="UUZ45484.1"/>
    <property type="molecule type" value="Genomic_DNA"/>
</dbReference>
<organism evidence="1 2">
    <name type="scientific">Janibacter limosus</name>
    <dbReference type="NCBI Taxonomy" id="53458"/>
    <lineage>
        <taxon>Bacteria</taxon>
        <taxon>Bacillati</taxon>
        <taxon>Actinomycetota</taxon>
        <taxon>Actinomycetes</taxon>
        <taxon>Micrococcales</taxon>
        <taxon>Intrasporangiaceae</taxon>
        <taxon>Janibacter</taxon>
    </lineage>
</organism>
<evidence type="ECO:0000313" key="1">
    <source>
        <dbReference type="EMBL" id="UUZ45484.1"/>
    </source>
</evidence>
<reference evidence="1" key="1">
    <citation type="submission" date="2021-11" db="EMBL/GenBank/DDBJ databases">
        <title>Study of the species diversity of bacterial strains isolated from a unique natural object - Shulgan-Tash cave (Bashkiria).</title>
        <authorList>
            <person name="Sazanova A.L."/>
            <person name="Chirak E.R."/>
            <person name="Safronova V.I."/>
        </authorList>
    </citation>
    <scope>NUCLEOTIDE SEQUENCE</scope>
    <source>
        <strain evidence="1">P1</strain>
    </source>
</reference>
<evidence type="ECO:0000313" key="2">
    <source>
        <dbReference type="Proteomes" id="UP001059663"/>
    </source>
</evidence>
<proteinExistence type="predicted"/>
<protein>
    <submittedName>
        <fullName evidence="1">VanW family protein</fullName>
    </submittedName>
</protein>
<gene>
    <name evidence="1" type="ORF">LP422_05030</name>
</gene>